<evidence type="ECO:0000256" key="14">
    <source>
        <dbReference type="SAM" id="SignalP"/>
    </source>
</evidence>
<evidence type="ECO:0000256" key="11">
    <source>
        <dbReference type="ARBA" id="ARBA00023157"/>
    </source>
</evidence>
<keyword evidence="6" id="KW-0812">Transmembrane</keyword>
<feature type="chain" id="PRO_5025454967" evidence="14">
    <location>
        <begin position="19"/>
        <end position="102"/>
    </location>
</feature>
<feature type="signal peptide" evidence="14">
    <location>
        <begin position="1"/>
        <end position="18"/>
    </location>
</feature>
<keyword evidence="10" id="KW-0564">Palmitate</keyword>
<dbReference type="SUPFAM" id="SSF58069">
    <property type="entry name" value="Virus ectodomain"/>
    <property type="match status" value="1"/>
</dbReference>
<name>A0A673GF21_9TELE</name>
<evidence type="ECO:0000256" key="5">
    <source>
        <dbReference type="ARBA" id="ARBA00022581"/>
    </source>
</evidence>
<evidence type="ECO:0000256" key="6">
    <source>
        <dbReference type="ARBA" id="ARBA00022692"/>
    </source>
</evidence>
<keyword evidence="7" id="KW-1043">Host membrane</keyword>
<keyword evidence="9" id="KW-0472">Membrane</keyword>
<protein>
    <submittedName>
        <fullName evidence="15">Uncharacterized protein</fullName>
    </submittedName>
</protein>
<keyword evidence="11" id="KW-1015">Disulfide bond</keyword>
<evidence type="ECO:0000256" key="13">
    <source>
        <dbReference type="ARBA" id="ARBA00023288"/>
    </source>
</evidence>
<keyword evidence="4" id="KW-1032">Host cell membrane</keyword>
<evidence type="ECO:0000256" key="9">
    <source>
        <dbReference type="ARBA" id="ARBA00023136"/>
    </source>
</evidence>
<evidence type="ECO:0000256" key="7">
    <source>
        <dbReference type="ARBA" id="ARBA00022870"/>
    </source>
</evidence>
<evidence type="ECO:0000256" key="3">
    <source>
        <dbReference type="ARBA" id="ARBA00004563"/>
    </source>
</evidence>
<dbReference type="Pfam" id="PF00429">
    <property type="entry name" value="TLV_coat"/>
    <property type="match status" value="1"/>
</dbReference>
<keyword evidence="5" id="KW-0945">Host-virus interaction</keyword>
<dbReference type="PANTHER" id="PTHR10424">
    <property type="entry name" value="VIRAL ENVELOPE PROTEIN"/>
    <property type="match status" value="1"/>
</dbReference>
<keyword evidence="13" id="KW-0449">Lipoprotein</keyword>
<reference evidence="15" key="1">
    <citation type="submission" date="2025-08" db="UniProtKB">
        <authorList>
            <consortium name="Ensembl"/>
        </authorList>
    </citation>
    <scope>IDENTIFICATION</scope>
</reference>
<dbReference type="InterPro" id="IPR018154">
    <property type="entry name" value="TLV/ENV_coat_polyprotein"/>
</dbReference>
<dbReference type="Ensembl" id="ENSSRHT00000014576.1">
    <property type="protein sequence ID" value="ENSSRHP00000014083.1"/>
    <property type="gene ID" value="ENSSRHG00000007882.1"/>
</dbReference>
<keyword evidence="12" id="KW-0325">Glycoprotein</keyword>
<evidence type="ECO:0000256" key="4">
    <source>
        <dbReference type="ARBA" id="ARBA00022511"/>
    </source>
</evidence>
<dbReference type="Gene3D" id="1.10.287.210">
    <property type="match status" value="1"/>
</dbReference>
<keyword evidence="16" id="KW-1185">Reference proteome</keyword>
<evidence type="ECO:0000313" key="16">
    <source>
        <dbReference type="Proteomes" id="UP000472270"/>
    </source>
</evidence>
<dbReference type="PANTHER" id="PTHR10424:SF81">
    <property type="entry name" value="ERVV2 PROTEIN"/>
    <property type="match status" value="1"/>
</dbReference>
<evidence type="ECO:0000256" key="12">
    <source>
        <dbReference type="ARBA" id="ARBA00023180"/>
    </source>
</evidence>
<proteinExistence type="predicted"/>
<evidence type="ECO:0000313" key="15">
    <source>
        <dbReference type="Ensembl" id="ENSSRHP00000014083.1"/>
    </source>
</evidence>
<evidence type="ECO:0000256" key="2">
    <source>
        <dbReference type="ARBA" id="ARBA00004531"/>
    </source>
</evidence>
<accession>A0A673GF21</accession>
<organism evidence="15 16">
    <name type="scientific">Sinocyclocheilus rhinocerous</name>
    <dbReference type="NCBI Taxonomy" id="307959"/>
    <lineage>
        <taxon>Eukaryota</taxon>
        <taxon>Metazoa</taxon>
        <taxon>Chordata</taxon>
        <taxon>Craniata</taxon>
        <taxon>Vertebrata</taxon>
        <taxon>Euteleostomi</taxon>
        <taxon>Actinopterygii</taxon>
        <taxon>Neopterygii</taxon>
        <taxon>Teleostei</taxon>
        <taxon>Ostariophysi</taxon>
        <taxon>Cypriniformes</taxon>
        <taxon>Cyprinidae</taxon>
        <taxon>Cyprininae</taxon>
        <taxon>Sinocyclocheilus</taxon>
    </lineage>
</organism>
<dbReference type="Proteomes" id="UP000472270">
    <property type="component" value="Unassembled WGS sequence"/>
</dbReference>
<dbReference type="AlphaFoldDB" id="A0A673GF21"/>
<reference evidence="15" key="2">
    <citation type="submission" date="2025-09" db="UniProtKB">
        <authorList>
            <consortium name="Ensembl"/>
        </authorList>
    </citation>
    <scope>IDENTIFICATION</scope>
</reference>
<evidence type="ECO:0000256" key="10">
    <source>
        <dbReference type="ARBA" id="ARBA00023139"/>
    </source>
</evidence>
<keyword evidence="8" id="KW-1133">Transmembrane helix</keyword>
<keyword evidence="14" id="KW-0732">Signal</keyword>
<evidence type="ECO:0000256" key="1">
    <source>
        <dbReference type="ARBA" id="ARBA00004402"/>
    </source>
</evidence>
<evidence type="ECO:0000256" key="8">
    <source>
        <dbReference type="ARBA" id="ARBA00022989"/>
    </source>
</evidence>
<comment type="subcellular location">
    <subcellularLocation>
        <location evidence="1">Host cell membrane</location>
        <topology evidence="1">Single-pass type I membrane protein</topology>
    </subcellularLocation>
    <subcellularLocation>
        <location evidence="2">Host endomembrane system</location>
        <topology evidence="2">Peripheral membrane protein</topology>
    </subcellularLocation>
    <subcellularLocation>
        <location evidence="3">Virion membrane</location>
        <topology evidence="3">Single-pass type I membrane protein</topology>
    </subcellularLocation>
</comment>
<sequence length="102" mass="11255">MGTAVSIKINGLAWTVLALANSTENALTMVNDEMKQIRDAGIQNRLVLDMLTSERRGVCKMLGTSCCFHIPDYSENPSYIYTICLLKLGAVPTQKALKPVFF</sequence>